<feature type="transmembrane region" description="Helical" evidence="8">
    <location>
        <begin position="76"/>
        <end position="93"/>
    </location>
</feature>
<organism evidence="10 11">
    <name type="scientific">Zhongshania marina</name>
    <dbReference type="NCBI Taxonomy" id="2304603"/>
    <lineage>
        <taxon>Bacteria</taxon>
        <taxon>Pseudomonadati</taxon>
        <taxon>Pseudomonadota</taxon>
        <taxon>Gammaproteobacteria</taxon>
        <taxon>Cellvibrionales</taxon>
        <taxon>Spongiibacteraceae</taxon>
        <taxon>Zhongshania</taxon>
    </lineage>
</organism>
<dbReference type="NCBIfam" id="TIGR00710">
    <property type="entry name" value="efflux_Bcr_CflA"/>
    <property type="match status" value="1"/>
</dbReference>
<keyword evidence="3 8" id="KW-0813">Transport</keyword>
<dbReference type="InterPro" id="IPR020846">
    <property type="entry name" value="MFS_dom"/>
</dbReference>
<keyword evidence="7 8" id="KW-0472">Membrane</keyword>
<evidence type="ECO:0000313" key="10">
    <source>
        <dbReference type="EMBL" id="POP53435.1"/>
    </source>
</evidence>
<feature type="transmembrane region" description="Helical" evidence="8">
    <location>
        <begin position="219"/>
        <end position="242"/>
    </location>
</feature>
<evidence type="ECO:0000256" key="5">
    <source>
        <dbReference type="ARBA" id="ARBA00022692"/>
    </source>
</evidence>
<dbReference type="InterPro" id="IPR004812">
    <property type="entry name" value="Efflux_drug-R_Bcr/CmlA"/>
</dbReference>
<evidence type="ECO:0000256" key="1">
    <source>
        <dbReference type="ARBA" id="ARBA00004651"/>
    </source>
</evidence>
<sequence>MTPAMPPLRLIISLALIFALSPLAIDMYLPTIPAIAGELSVPVQDIAITVSLYILGLSFGQFFGGPISDYIGRRPVLFTGLAIFALASLIIAYTDSLQVFWAARFLQALGGGLASVVVPAIVRDHTEGQATAKLFSHIMLITIIAPAIAPSIGTLLYSVSGWRMVFIALAVYAVAVSVMAMIFVGRVSKTEAPVVAAPVQESLLARYRFVLSNATAMRYLLSQGFAFGVMMTFVANAALVYIDQYGVTETQFSMLFAANIVMMAVGNRLNNYLLNSILAARIMQMALVFQCFATGSLLLLSGFMPPLWVVVPLIMLAVGSLSGVMGNSQASALQFFPNHSGVASALLGSAQYLIGGVVSGVSTLFLSDKMWPMTITMFVGAFLAWVFVPKIPPAPLQADFRAEPNS</sequence>
<keyword evidence="4" id="KW-1003">Cell membrane</keyword>
<dbReference type="AlphaFoldDB" id="A0A2S4HHG2"/>
<dbReference type="CDD" id="cd17320">
    <property type="entry name" value="MFS_MdfA_MDR_like"/>
    <property type="match status" value="1"/>
</dbReference>
<keyword evidence="8" id="KW-0997">Cell inner membrane</keyword>
<reference evidence="10 11" key="1">
    <citation type="submission" date="2018-01" db="EMBL/GenBank/DDBJ databases">
        <authorList>
            <person name="Yu X.-D."/>
        </authorList>
    </citation>
    <scope>NUCLEOTIDE SEQUENCE [LARGE SCALE GENOMIC DNA]</scope>
    <source>
        <strain evidence="10 11">ZX-21</strain>
    </source>
</reference>
<comment type="caution">
    <text evidence="8">Lacks conserved residue(s) required for the propagation of feature annotation.</text>
</comment>
<feature type="transmembrane region" description="Helical" evidence="8">
    <location>
        <begin position="99"/>
        <end position="122"/>
    </location>
</feature>
<dbReference type="PANTHER" id="PTHR23502:SF132">
    <property type="entry name" value="POLYAMINE TRANSPORTER 2-RELATED"/>
    <property type="match status" value="1"/>
</dbReference>
<comment type="similarity">
    <text evidence="2 8">Belongs to the major facilitator superfamily. Bcr/CmlA family.</text>
</comment>
<accession>A0A2S4HHG2</accession>
<dbReference type="InterPro" id="IPR011701">
    <property type="entry name" value="MFS"/>
</dbReference>
<dbReference type="InterPro" id="IPR036259">
    <property type="entry name" value="MFS_trans_sf"/>
</dbReference>
<feature type="transmembrane region" description="Helical" evidence="8">
    <location>
        <begin position="46"/>
        <end position="64"/>
    </location>
</feature>
<feature type="domain" description="Major facilitator superfamily (MFS) profile" evidence="9">
    <location>
        <begin position="10"/>
        <end position="392"/>
    </location>
</feature>
<dbReference type="Proteomes" id="UP000237222">
    <property type="component" value="Unassembled WGS sequence"/>
</dbReference>
<feature type="transmembrane region" description="Helical" evidence="8">
    <location>
        <begin position="371"/>
        <end position="388"/>
    </location>
</feature>
<proteinExistence type="inferred from homology"/>
<dbReference type="EMBL" id="PQGG01000016">
    <property type="protein sequence ID" value="POP53435.1"/>
    <property type="molecule type" value="Genomic_DNA"/>
</dbReference>
<protein>
    <recommendedName>
        <fullName evidence="8">Bcr/CflA family efflux transporter</fullName>
    </recommendedName>
</protein>
<comment type="caution">
    <text evidence="10">The sequence shown here is derived from an EMBL/GenBank/DDBJ whole genome shotgun (WGS) entry which is preliminary data.</text>
</comment>
<dbReference type="GO" id="GO:0042910">
    <property type="term" value="F:xenobiotic transmembrane transporter activity"/>
    <property type="evidence" value="ECO:0007669"/>
    <property type="project" value="InterPro"/>
</dbReference>
<keyword evidence="5 8" id="KW-0812">Transmembrane</keyword>
<dbReference type="SUPFAM" id="SSF103473">
    <property type="entry name" value="MFS general substrate transporter"/>
    <property type="match status" value="1"/>
</dbReference>
<dbReference type="PANTHER" id="PTHR23502">
    <property type="entry name" value="MAJOR FACILITATOR SUPERFAMILY"/>
    <property type="match status" value="1"/>
</dbReference>
<keyword evidence="6 8" id="KW-1133">Transmembrane helix</keyword>
<dbReference type="Gene3D" id="1.20.1720.10">
    <property type="entry name" value="Multidrug resistance protein D"/>
    <property type="match status" value="1"/>
</dbReference>
<evidence type="ECO:0000256" key="6">
    <source>
        <dbReference type="ARBA" id="ARBA00022989"/>
    </source>
</evidence>
<dbReference type="Pfam" id="PF07690">
    <property type="entry name" value="MFS_1"/>
    <property type="match status" value="1"/>
</dbReference>
<evidence type="ECO:0000256" key="8">
    <source>
        <dbReference type="RuleBase" id="RU365088"/>
    </source>
</evidence>
<feature type="transmembrane region" description="Helical" evidence="8">
    <location>
        <begin position="134"/>
        <end position="158"/>
    </location>
</feature>
<evidence type="ECO:0000259" key="9">
    <source>
        <dbReference type="PROSITE" id="PS50850"/>
    </source>
</evidence>
<dbReference type="RefSeq" id="WP_103683830.1">
    <property type="nucleotide sequence ID" value="NZ_PQGG01000016.1"/>
</dbReference>
<dbReference type="PROSITE" id="PS50850">
    <property type="entry name" value="MFS"/>
    <property type="match status" value="1"/>
</dbReference>
<feature type="transmembrane region" description="Helical" evidence="8">
    <location>
        <begin position="345"/>
        <end position="365"/>
    </location>
</feature>
<comment type="subcellular location">
    <subcellularLocation>
        <location evidence="8">Cell inner membrane</location>
        <topology evidence="8">Multi-pass membrane protein</topology>
    </subcellularLocation>
    <subcellularLocation>
        <location evidence="1">Cell membrane</location>
        <topology evidence="1">Multi-pass membrane protein</topology>
    </subcellularLocation>
</comment>
<evidence type="ECO:0000313" key="11">
    <source>
        <dbReference type="Proteomes" id="UP000237222"/>
    </source>
</evidence>
<dbReference type="PROSITE" id="PS00216">
    <property type="entry name" value="SUGAR_TRANSPORT_1"/>
    <property type="match status" value="1"/>
</dbReference>
<dbReference type="InterPro" id="IPR005829">
    <property type="entry name" value="Sugar_transporter_CS"/>
</dbReference>
<evidence type="ECO:0000256" key="4">
    <source>
        <dbReference type="ARBA" id="ARBA00022475"/>
    </source>
</evidence>
<evidence type="ECO:0000256" key="3">
    <source>
        <dbReference type="ARBA" id="ARBA00022448"/>
    </source>
</evidence>
<dbReference type="GO" id="GO:1990961">
    <property type="term" value="P:xenobiotic detoxification by transmembrane export across the plasma membrane"/>
    <property type="evidence" value="ECO:0007669"/>
    <property type="project" value="InterPro"/>
</dbReference>
<gene>
    <name evidence="10" type="ORF">C0068_07265</name>
</gene>
<feature type="transmembrane region" description="Helical" evidence="8">
    <location>
        <begin position="248"/>
        <end position="266"/>
    </location>
</feature>
<feature type="transmembrane region" description="Helical" evidence="8">
    <location>
        <begin position="306"/>
        <end position="324"/>
    </location>
</feature>
<dbReference type="GO" id="GO:0005886">
    <property type="term" value="C:plasma membrane"/>
    <property type="evidence" value="ECO:0007669"/>
    <property type="project" value="UniProtKB-SubCell"/>
</dbReference>
<evidence type="ECO:0000256" key="2">
    <source>
        <dbReference type="ARBA" id="ARBA00006236"/>
    </source>
</evidence>
<evidence type="ECO:0000256" key="7">
    <source>
        <dbReference type="ARBA" id="ARBA00023136"/>
    </source>
</evidence>
<feature type="transmembrane region" description="Helical" evidence="8">
    <location>
        <begin position="164"/>
        <end position="184"/>
    </location>
</feature>
<name>A0A2S4HHG2_9GAMM</name>
<dbReference type="OrthoDB" id="9812221at2"/>